<dbReference type="AlphaFoldDB" id="A0AAF5D8I7"/>
<organism evidence="4 5">
    <name type="scientific">Strongyloides stercoralis</name>
    <name type="common">Threadworm</name>
    <dbReference type="NCBI Taxonomy" id="6248"/>
    <lineage>
        <taxon>Eukaryota</taxon>
        <taxon>Metazoa</taxon>
        <taxon>Ecdysozoa</taxon>
        <taxon>Nematoda</taxon>
        <taxon>Chromadorea</taxon>
        <taxon>Rhabditida</taxon>
        <taxon>Tylenchina</taxon>
        <taxon>Panagrolaimomorpha</taxon>
        <taxon>Strongyloidoidea</taxon>
        <taxon>Strongyloididae</taxon>
        <taxon>Strongyloides</taxon>
    </lineage>
</organism>
<accession>A0AAF5D8I7</accession>
<evidence type="ECO:0000259" key="3">
    <source>
        <dbReference type="PROSITE" id="PS50015"/>
    </source>
</evidence>
<feature type="domain" description="Saposin B-type" evidence="3">
    <location>
        <begin position="19"/>
        <end position="101"/>
    </location>
</feature>
<proteinExistence type="predicted"/>
<evidence type="ECO:0000256" key="1">
    <source>
        <dbReference type="ARBA" id="ARBA00023157"/>
    </source>
</evidence>
<dbReference type="InterPro" id="IPR008138">
    <property type="entry name" value="SapB_2"/>
</dbReference>
<evidence type="ECO:0000313" key="4">
    <source>
        <dbReference type="Proteomes" id="UP000035681"/>
    </source>
</evidence>
<keyword evidence="1" id="KW-1015">Disulfide bond</keyword>
<dbReference type="InterPro" id="IPR011001">
    <property type="entry name" value="Saposin-like"/>
</dbReference>
<dbReference type="SMART" id="SM00741">
    <property type="entry name" value="SapB"/>
    <property type="match status" value="1"/>
</dbReference>
<dbReference type="Pfam" id="PF03489">
    <property type="entry name" value="SapB_2"/>
    <property type="match status" value="1"/>
</dbReference>
<reference evidence="5" key="1">
    <citation type="submission" date="2024-02" db="UniProtKB">
        <authorList>
            <consortium name="WormBaseParasite"/>
        </authorList>
    </citation>
    <scope>IDENTIFICATION</scope>
</reference>
<feature type="signal peptide" evidence="2">
    <location>
        <begin position="1"/>
        <end position="19"/>
    </location>
</feature>
<dbReference type="Gene3D" id="1.10.225.10">
    <property type="entry name" value="Saposin-like"/>
    <property type="match status" value="1"/>
</dbReference>
<protein>
    <recommendedName>
        <fullName evidence="3">Saposin B-type domain-containing protein</fullName>
    </recommendedName>
</protein>
<dbReference type="Proteomes" id="UP000035681">
    <property type="component" value="Unplaced"/>
</dbReference>
<feature type="chain" id="PRO_5042111824" description="Saposin B-type domain-containing protein" evidence="2">
    <location>
        <begin position="20"/>
        <end position="190"/>
    </location>
</feature>
<dbReference type="SUPFAM" id="SSF47862">
    <property type="entry name" value="Saposin"/>
    <property type="match status" value="1"/>
</dbReference>
<dbReference type="WBParaSite" id="TCONS_00008463.p1">
    <property type="protein sequence ID" value="TCONS_00008463.p1"/>
    <property type="gene ID" value="XLOC_006407"/>
</dbReference>
<name>A0AAF5D8I7_STRER</name>
<keyword evidence="2" id="KW-0732">Signal</keyword>
<dbReference type="PROSITE" id="PS50015">
    <property type="entry name" value="SAP_B"/>
    <property type="match status" value="1"/>
</dbReference>
<keyword evidence="4" id="KW-1185">Reference proteome</keyword>
<sequence>MKYIAVAFIFFLIINVTYSGWRCTFCMEAVKLLEQYLVRNEGKIDGAVDYICDRLVGALGSIDGFCKLFLNQEIDKLIQGIKNNEPPNVVCQKNETCDSCKRIITMLKEEVKPSPVTFLSKVVHFFKRILSFLCRHDHLQNRVCHEILLKNNTVDNEVCRKIEGKDHNNVLTMIRKNETTDEICKKETLC</sequence>
<dbReference type="InterPro" id="IPR008139">
    <property type="entry name" value="SaposinB_dom"/>
</dbReference>
<evidence type="ECO:0000256" key="2">
    <source>
        <dbReference type="SAM" id="SignalP"/>
    </source>
</evidence>
<evidence type="ECO:0000313" key="5">
    <source>
        <dbReference type="WBParaSite" id="TCONS_00008463.p1"/>
    </source>
</evidence>